<comment type="subcellular location">
    <subcellularLocation>
        <location evidence="6">Cell inner membrane</location>
        <topology evidence="6">Single-pass membrane protein</topology>
    </subcellularLocation>
</comment>
<dbReference type="NCBIfam" id="TIGR04409">
    <property type="entry name" value="LptC_YrbK"/>
    <property type="match status" value="1"/>
</dbReference>
<dbReference type="HAMAP" id="MF_01915">
    <property type="entry name" value="LPS_assembly_LptC"/>
    <property type="match status" value="1"/>
</dbReference>
<keyword evidence="3 6" id="KW-0812">Transmembrane</keyword>
<organism evidence="7 8">
    <name type="scientific">Microbulbifer echini</name>
    <dbReference type="NCBI Taxonomy" id="1529067"/>
    <lineage>
        <taxon>Bacteria</taxon>
        <taxon>Pseudomonadati</taxon>
        <taxon>Pseudomonadota</taxon>
        <taxon>Gammaproteobacteria</taxon>
        <taxon>Cellvibrionales</taxon>
        <taxon>Microbulbiferaceae</taxon>
        <taxon>Microbulbifer</taxon>
    </lineage>
</organism>
<evidence type="ECO:0000256" key="5">
    <source>
        <dbReference type="ARBA" id="ARBA00023136"/>
    </source>
</evidence>
<dbReference type="EMBL" id="JBGMEL010000007">
    <property type="protein sequence ID" value="MFA0790697.1"/>
    <property type="molecule type" value="Genomic_DNA"/>
</dbReference>
<keyword evidence="5 6" id="KW-0472">Membrane</keyword>
<sequence length="188" mass="21476">MRTWLPLLLVVSLISAGLWLSESPPEQLLGMRPTPQQHDKAAELIIRNAKTRHFNEAGNLAYRVDAEQITYYQFKRRDRADLTEPRMLFYQDDQPKWRTESRRGVAHNRGERVVLRGKVEIDELPTPGGIKLETPSLTILPGKEFAETDKVVTISSGPNRTTGKGMRAYLNEDRVEILSDVKSIYDTD</sequence>
<reference evidence="7 8" key="1">
    <citation type="submission" date="2024-08" db="EMBL/GenBank/DDBJ databases">
        <authorList>
            <person name="Ishaq N."/>
        </authorList>
    </citation>
    <scope>NUCLEOTIDE SEQUENCE [LARGE SCALE GENOMIC DNA]</scope>
    <source>
        <strain evidence="7 8">JCM 30400</strain>
    </source>
</reference>
<evidence type="ECO:0000256" key="1">
    <source>
        <dbReference type="ARBA" id="ARBA00022475"/>
    </source>
</evidence>
<evidence type="ECO:0000256" key="4">
    <source>
        <dbReference type="ARBA" id="ARBA00022989"/>
    </source>
</evidence>
<evidence type="ECO:0000256" key="2">
    <source>
        <dbReference type="ARBA" id="ARBA00022519"/>
    </source>
</evidence>
<accession>A0ABV4NMB7</accession>
<comment type="function">
    <text evidence="6">Involved in the assembly of lipopolysaccharide (LPS). Required for the translocation of LPS from the inner membrane to the outer membrane. Facilitates the transfer of LPS from the inner membrane to the periplasmic protein LptA. Could be a docking site for LptA.</text>
</comment>
<dbReference type="Proteomes" id="UP001569414">
    <property type="component" value="Unassembled WGS sequence"/>
</dbReference>
<dbReference type="PANTHER" id="PTHR37481:SF1">
    <property type="entry name" value="LIPOPOLYSACCHARIDE EXPORT SYSTEM PROTEIN LPTC"/>
    <property type="match status" value="1"/>
</dbReference>
<comment type="similarity">
    <text evidence="6">Belongs to the LptC family.</text>
</comment>
<dbReference type="Gene3D" id="2.60.450.10">
    <property type="entry name" value="Lipopolysaccharide (LPS) transport protein A like domain"/>
    <property type="match status" value="1"/>
</dbReference>
<comment type="subunit">
    <text evidence="6">Component of the lipopolysaccharide transport and assembly complex. Interacts with LptA and the LptBFG transporter complex.</text>
</comment>
<evidence type="ECO:0000313" key="7">
    <source>
        <dbReference type="EMBL" id="MFA0790697.1"/>
    </source>
</evidence>
<dbReference type="InterPro" id="IPR010664">
    <property type="entry name" value="LipoPS_assembly_LptC-rel"/>
</dbReference>
<keyword evidence="4 6" id="KW-1133">Transmembrane helix</keyword>
<protein>
    <recommendedName>
        <fullName evidence="6">Lipopolysaccharide export system protein LptC</fullName>
    </recommendedName>
</protein>
<keyword evidence="2 6" id="KW-0997">Cell inner membrane</keyword>
<comment type="caution">
    <text evidence="7">The sequence shown here is derived from an EMBL/GenBank/DDBJ whole genome shotgun (WGS) entry which is preliminary data.</text>
</comment>
<keyword evidence="8" id="KW-1185">Reference proteome</keyword>
<dbReference type="PANTHER" id="PTHR37481">
    <property type="entry name" value="LIPOPOLYSACCHARIDE EXPORT SYSTEM PROTEIN LPTC"/>
    <property type="match status" value="1"/>
</dbReference>
<dbReference type="RefSeq" id="WP_299582541.1">
    <property type="nucleotide sequence ID" value="NZ_JBGMEL010000007.1"/>
</dbReference>
<dbReference type="Pfam" id="PF06835">
    <property type="entry name" value="LptC"/>
    <property type="match status" value="1"/>
</dbReference>
<evidence type="ECO:0000313" key="8">
    <source>
        <dbReference type="Proteomes" id="UP001569414"/>
    </source>
</evidence>
<evidence type="ECO:0000256" key="3">
    <source>
        <dbReference type="ARBA" id="ARBA00022692"/>
    </source>
</evidence>
<dbReference type="InterPro" id="IPR052363">
    <property type="entry name" value="LPS_export_LptC"/>
</dbReference>
<evidence type="ECO:0000256" key="6">
    <source>
        <dbReference type="HAMAP-Rule" id="MF_01915"/>
    </source>
</evidence>
<proteinExistence type="inferred from homology"/>
<dbReference type="InterPro" id="IPR026265">
    <property type="entry name" value="LptC"/>
</dbReference>
<name>A0ABV4NMB7_9GAMM</name>
<gene>
    <name evidence="6 7" type="primary">lptC</name>
    <name evidence="7" type="ORF">ACCI51_09060</name>
</gene>
<keyword evidence="1 6" id="KW-1003">Cell membrane</keyword>